<dbReference type="SFLD" id="SFLDS00003">
    <property type="entry name" value="Haloacid_Dehalogenase"/>
    <property type="match status" value="1"/>
</dbReference>
<keyword evidence="1" id="KW-0378">Hydrolase</keyword>
<dbReference type="PANTHER" id="PTHR43434">
    <property type="entry name" value="PHOSPHOGLYCOLATE PHOSPHATASE"/>
    <property type="match status" value="1"/>
</dbReference>
<dbReference type="SFLD" id="SFLDG01129">
    <property type="entry name" value="C1.5:_HAD__Beta-PGM__Phosphata"/>
    <property type="match status" value="1"/>
</dbReference>
<dbReference type="Gene3D" id="1.10.150.240">
    <property type="entry name" value="Putative phosphatase, domain 2"/>
    <property type="match status" value="1"/>
</dbReference>
<dbReference type="InterPro" id="IPR023198">
    <property type="entry name" value="PGP-like_dom2"/>
</dbReference>
<dbReference type="InterPro" id="IPR050155">
    <property type="entry name" value="HAD-like_hydrolase_sf"/>
</dbReference>
<gene>
    <name evidence="1" type="ORF">HS99_0016590</name>
</gene>
<dbReference type="GO" id="GO:0005829">
    <property type="term" value="C:cytosol"/>
    <property type="evidence" value="ECO:0007669"/>
    <property type="project" value="TreeGrafter"/>
</dbReference>
<dbReference type="OrthoDB" id="9793014at2"/>
<comment type="caution">
    <text evidence="1">The sequence shown here is derived from an EMBL/GenBank/DDBJ whole genome shotgun (WGS) entry which is preliminary data.</text>
</comment>
<dbReference type="GO" id="GO:0008967">
    <property type="term" value="F:phosphoglycolate phosphatase activity"/>
    <property type="evidence" value="ECO:0007669"/>
    <property type="project" value="TreeGrafter"/>
</dbReference>
<dbReference type="SUPFAM" id="SSF56784">
    <property type="entry name" value="HAD-like"/>
    <property type="match status" value="1"/>
</dbReference>
<protein>
    <submittedName>
        <fullName evidence="1">HAD family hydrolase</fullName>
    </submittedName>
</protein>
<name>A0A1E7MV62_KITAU</name>
<dbReference type="InterPro" id="IPR036412">
    <property type="entry name" value="HAD-like_sf"/>
</dbReference>
<evidence type="ECO:0000313" key="2">
    <source>
        <dbReference type="Proteomes" id="UP000037395"/>
    </source>
</evidence>
<evidence type="ECO:0000313" key="1">
    <source>
        <dbReference type="EMBL" id="OEV32321.1"/>
    </source>
</evidence>
<dbReference type="RefSeq" id="WP_030553787.1">
    <property type="nucleotide sequence ID" value="NZ_JBIWMM010000003.1"/>
</dbReference>
<dbReference type="NCBIfam" id="TIGR01509">
    <property type="entry name" value="HAD-SF-IA-v3"/>
    <property type="match status" value="1"/>
</dbReference>
<dbReference type="EMBL" id="JPRF03000097">
    <property type="protein sequence ID" value="OEV32321.1"/>
    <property type="molecule type" value="Genomic_DNA"/>
</dbReference>
<dbReference type="GO" id="GO:0006281">
    <property type="term" value="P:DNA repair"/>
    <property type="evidence" value="ECO:0007669"/>
    <property type="project" value="TreeGrafter"/>
</dbReference>
<sequence length="224" mass="23951">MTTTAAALFDVDGTLLDTTYFHALAWWEALWQYDRTLPVARVHRAIGMGSDQLLDHLLGTERDHGDDEGITAAHAALYARFWPHIQPLPGAADLLRACADRGWAVVLASSASERELAVLRRALDADEAITAVTSADDVEATKPAPDLVRAALDRAGAEPEHAVFIGDTVWDVTAAGRARVPCVAVESGGFDTRELLGAGAAEVHRDTAELLADLDRSLLGRPPA</sequence>
<dbReference type="InterPro" id="IPR023214">
    <property type="entry name" value="HAD_sf"/>
</dbReference>
<reference evidence="1" key="1">
    <citation type="submission" date="2016-08" db="EMBL/GenBank/DDBJ databases">
        <title>Sequencing, Assembly and Comparative Genomics of S. aureofaciens ATCC 10762.</title>
        <authorList>
            <person name="Gradnigo J.S."/>
            <person name="Johnson N."/>
            <person name="Somerville G.A."/>
        </authorList>
    </citation>
    <scope>NUCLEOTIDE SEQUENCE [LARGE SCALE GENOMIC DNA]</scope>
    <source>
        <strain evidence="1">ATCC 10762</strain>
    </source>
</reference>
<dbReference type="Pfam" id="PF00702">
    <property type="entry name" value="Hydrolase"/>
    <property type="match status" value="1"/>
</dbReference>
<dbReference type="AlphaFoldDB" id="A0A1E7MV62"/>
<dbReference type="Gene3D" id="3.40.50.1000">
    <property type="entry name" value="HAD superfamily/HAD-like"/>
    <property type="match status" value="1"/>
</dbReference>
<proteinExistence type="predicted"/>
<organism evidence="1 2">
    <name type="scientific">Kitasatospora aureofaciens</name>
    <name type="common">Streptomyces aureofaciens</name>
    <dbReference type="NCBI Taxonomy" id="1894"/>
    <lineage>
        <taxon>Bacteria</taxon>
        <taxon>Bacillati</taxon>
        <taxon>Actinomycetota</taxon>
        <taxon>Actinomycetes</taxon>
        <taxon>Kitasatosporales</taxon>
        <taxon>Streptomycetaceae</taxon>
        <taxon>Kitasatospora</taxon>
    </lineage>
</organism>
<dbReference type="PRINTS" id="PR00413">
    <property type="entry name" value="HADHALOGNASE"/>
</dbReference>
<dbReference type="PANTHER" id="PTHR43434:SF16">
    <property type="entry name" value="BLL8046 PROTEIN"/>
    <property type="match status" value="1"/>
</dbReference>
<dbReference type="Proteomes" id="UP000037395">
    <property type="component" value="Unassembled WGS sequence"/>
</dbReference>
<dbReference type="InterPro" id="IPR006439">
    <property type="entry name" value="HAD-SF_hydro_IA"/>
</dbReference>
<dbReference type="NCBIfam" id="TIGR01549">
    <property type="entry name" value="HAD-SF-IA-v1"/>
    <property type="match status" value="1"/>
</dbReference>
<keyword evidence="2" id="KW-1185">Reference proteome</keyword>
<accession>A0A1E7MV62</accession>